<evidence type="ECO:0000313" key="4">
    <source>
        <dbReference type="Proteomes" id="UP000617426"/>
    </source>
</evidence>
<dbReference type="Proteomes" id="UP000617426">
    <property type="component" value="Unassembled WGS sequence"/>
</dbReference>
<evidence type="ECO:0000256" key="1">
    <source>
        <dbReference type="ARBA" id="ARBA00023125"/>
    </source>
</evidence>
<name>A0A923E6V5_9ACTO</name>
<dbReference type="PANTHER" id="PTHR30204:SF89">
    <property type="entry name" value="HTH MERR-TYPE DOMAIN-CONTAINING PROTEIN"/>
    <property type="match status" value="1"/>
</dbReference>
<dbReference type="CDD" id="cd00592">
    <property type="entry name" value="HTH_MerR-like"/>
    <property type="match status" value="1"/>
</dbReference>
<proteinExistence type="predicted"/>
<sequence>MSALRQVEAPLEAPEPWPRDVDRSPVLSIGQVVSELKSEYPAITLSKVRFLEEQGLVSPARTGAGYRKYSRADIERLRFILAAQRDSFTPLKVIGDQLRALDAGHEVRPTPRARVVASRGRVVLPGNARSISARDLADLTGVGVEALERFVKLGLIAPDLGGYFPSRTVQIVSLLVGLEDSGFDVRLLRSVRTGAERSADIIAQTVSSQSSRLRSGDAERAIARTGEAGELLADLHREFLRVSLSQLHPQGG</sequence>
<dbReference type="Gene3D" id="1.10.1660.10">
    <property type="match status" value="1"/>
</dbReference>
<keyword evidence="1 3" id="KW-0238">DNA-binding</keyword>
<dbReference type="PANTHER" id="PTHR30204">
    <property type="entry name" value="REDOX-CYCLING DRUG-SENSING TRANSCRIPTIONAL ACTIVATOR SOXR"/>
    <property type="match status" value="1"/>
</dbReference>
<dbReference type="SUPFAM" id="SSF46955">
    <property type="entry name" value="Putative DNA-binding domain"/>
    <property type="match status" value="1"/>
</dbReference>
<dbReference type="InterPro" id="IPR000551">
    <property type="entry name" value="MerR-type_HTH_dom"/>
</dbReference>
<evidence type="ECO:0000259" key="2">
    <source>
        <dbReference type="PROSITE" id="PS50937"/>
    </source>
</evidence>
<dbReference type="InterPro" id="IPR047057">
    <property type="entry name" value="MerR_fam"/>
</dbReference>
<evidence type="ECO:0000313" key="3">
    <source>
        <dbReference type="EMBL" id="MBB6334666.1"/>
    </source>
</evidence>
<comment type="caution">
    <text evidence="3">The sequence shown here is derived from an EMBL/GenBank/DDBJ whole genome shotgun (WGS) entry which is preliminary data.</text>
</comment>
<dbReference type="GO" id="GO:0003700">
    <property type="term" value="F:DNA-binding transcription factor activity"/>
    <property type="evidence" value="ECO:0007669"/>
    <property type="project" value="InterPro"/>
</dbReference>
<organism evidence="3 4">
    <name type="scientific">Schaalia hyovaginalis</name>
    <dbReference type="NCBI Taxonomy" id="29316"/>
    <lineage>
        <taxon>Bacteria</taxon>
        <taxon>Bacillati</taxon>
        <taxon>Actinomycetota</taxon>
        <taxon>Actinomycetes</taxon>
        <taxon>Actinomycetales</taxon>
        <taxon>Actinomycetaceae</taxon>
        <taxon>Schaalia</taxon>
    </lineage>
</organism>
<dbReference type="Pfam" id="PF13411">
    <property type="entry name" value="MerR_1"/>
    <property type="match status" value="1"/>
</dbReference>
<dbReference type="AlphaFoldDB" id="A0A923E6V5"/>
<dbReference type="PRINTS" id="PR00040">
    <property type="entry name" value="HTHMERR"/>
</dbReference>
<dbReference type="RefSeq" id="WP_184452560.1">
    <property type="nucleotide sequence ID" value="NZ_JACHMK010000001.1"/>
</dbReference>
<dbReference type="GO" id="GO:0003677">
    <property type="term" value="F:DNA binding"/>
    <property type="evidence" value="ECO:0007669"/>
    <property type="project" value="UniProtKB-KW"/>
</dbReference>
<gene>
    <name evidence="3" type="ORF">HD592_001231</name>
</gene>
<dbReference type="SMART" id="SM00422">
    <property type="entry name" value="HTH_MERR"/>
    <property type="match status" value="1"/>
</dbReference>
<accession>A0A923E6V5</accession>
<dbReference type="EMBL" id="JACHMK010000001">
    <property type="protein sequence ID" value="MBB6334666.1"/>
    <property type="molecule type" value="Genomic_DNA"/>
</dbReference>
<dbReference type="PROSITE" id="PS50937">
    <property type="entry name" value="HTH_MERR_2"/>
    <property type="match status" value="1"/>
</dbReference>
<dbReference type="InterPro" id="IPR009061">
    <property type="entry name" value="DNA-bd_dom_put_sf"/>
</dbReference>
<protein>
    <submittedName>
        <fullName evidence="3">DNA-binding transcriptional MerR regulator</fullName>
    </submittedName>
</protein>
<keyword evidence="4" id="KW-1185">Reference proteome</keyword>
<feature type="domain" description="HTH merR-type" evidence="2">
    <location>
        <begin position="48"/>
        <end position="100"/>
    </location>
</feature>
<reference evidence="3" key="1">
    <citation type="submission" date="2020-08" db="EMBL/GenBank/DDBJ databases">
        <title>Sequencing the genomes of 1000 actinobacteria strains.</title>
        <authorList>
            <person name="Klenk H.-P."/>
        </authorList>
    </citation>
    <scope>NUCLEOTIDE SEQUENCE</scope>
    <source>
        <strain evidence="3">DSM 10695</strain>
    </source>
</reference>